<comment type="caution">
    <text evidence="4">The sequence shown here is derived from an EMBL/GenBank/DDBJ whole genome shotgun (WGS) entry which is preliminary data.</text>
</comment>
<proteinExistence type="predicted"/>
<protein>
    <submittedName>
        <fullName evidence="4">Uncharacterized protein</fullName>
    </submittedName>
</protein>
<accession>A0A9D4THS2</accession>
<feature type="region of interest" description="Disordered" evidence="1">
    <location>
        <begin position="307"/>
        <end position="387"/>
    </location>
</feature>
<dbReference type="SUPFAM" id="SSF49879">
    <property type="entry name" value="SMAD/FHA domain"/>
    <property type="match status" value="1"/>
</dbReference>
<dbReference type="CDD" id="cd22678">
    <property type="entry name" value="FHA_PP2C70-like"/>
    <property type="match status" value="1"/>
</dbReference>
<name>A0A9D4THS2_CHLVU</name>
<dbReference type="OrthoDB" id="420076at2759"/>
<sequence>MDYAGLTMLGSWDSMALRLFGAAAVAAAIHAWRKLHHARAVAGRAAGGHAASAREAAEPLLPHHTESIGREDIVEVDVLEVEASPIAIAVAASIDEQPATAQQSEEQQQPEQQIVEQQPPIQEAHEQQEQAAASPEVDSTPVQRSDEPAEPVKQAVVEGGQRAARPTVDAEVPLAVLPLDAQEGGTAVTLEPQQPALSLEQQHPAQSLEQPQPALALEQQQQPALSLEQQQPDAAEGVPTPVEAVEEQRSVPVEEEQVASSDLFAAGPSDVHSAALGSPFVPPSLAVPPPPLSLGSLQAAAAIPLFSSFAPPPPPATSVEADAALAAGSVQQPQPGPGAADPTPVTSSGEREGQPFDGGLSAEPPTAAVRIGGDSSPPRHRRRLSLLSAGFDQAQQQGPAPQQAQLVVDQIQALPSGQSGLLSEALAQHGRLPDSPAAAAAVLDADAAPSGRPDLRVEVPLDSEQRAERDREEQPWAPPTAHRYAAQAGEQEEPDLPFQHFRSQLVQQSEAVSPAGHRHVGAASSPVAFHHQQHADAEAAAATAAAAAAAAWASSQQQRQQQAPSSSHPSDFVAAALQRAVHLAASSAAPGYQGGSSSSAGGIAGYNPSQAASGGAGFPSVGLRPPSVGGTYRSGSGSIVYAPAQAGPGGFGVGHAQDSAWGDSGFSMLAERSMSQHGDRHLPRLSEEVEGVRSSVDIDVPLACKLDVVAGPGTNHSYTNTEEVLEIVIGRNQGCSLQLNDGEISGQHAAVRWSSVEKCWKVADLGSLNGTLLNGEPISVSGRKRGRDYRLSTDDILQLGSFTKIKVSTFPRDLLDPLQSRCGSLPIGSMPRSLTMPKHRIPSFSSLLSPKITNTPSKKATVAAASDELRLECCIISRTGRDHQRKGDVCEDVACAECPLHGSEAALGSQHPAALFCVFDGHCGRGAADAASVALPDQVASRLQGARGDLLAAKGAADMLHAAFLATDQAISAEEGCTATAVLMWRDGGGAVCLQAANVGDSAALFIEPLTGQVTEMTEDHRLTNPRERQRLQDMGIQLASNARRLYGLNLCRGLGDKFLKDEDLGLSAEPHVSPVVRLSEEQGGILLIASDGLWDVAEAEAVTQAICQADRETDGSVLETTDAVIAHALKQRTKDDVTALVVRVWPASEWEVRSPTKNLDDGQAVTFVS</sequence>
<dbReference type="InterPro" id="IPR008984">
    <property type="entry name" value="SMAD_FHA_dom_sf"/>
</dbReference>
<dbReference type="EMBL" id="SIDB01000011">
    <property type="protein sequence ID" value="KAI3425919.1"/>
    <property type="molecule type" value="Genomic_DNA"/>
</dbReference>
<feature type="compositionally biased region" description="Low complexity" evidence="1">
    <location>
        <begin position="208"/>
        <end position="232"/>
    </location>
</feature>
<dbReference type="Gene3D" id="3.60.40.10">
    <property type="entry name" value="PPM-type phosphatase domain"/>
    <property type="match status" value="1"/>
</dbReference>
<dbReference type="InterPro" id="IPR001932">
    <property type="entry name" value="PPM-type_phosphatase-like_dom"/>
</dbReference>
<feature type="compositionally biased region" description="Low complexity" evidence="1">
    <location>
        <begin position="326"/>
        <end position="340"/>
    </location>
</feature>
<feature type="compositionally biased region" description="Basic and acidic residues" evidence="1">
    <location>
        <begin position="453"/>
        <end position="474"/>
    </location>
</feature>
<dbReference type="InterPro" id="IPR015655">
    <property type="entry name" value="PP2C"/>
</dbReference>
<dbReference type="SMART" id="SM00332">
    <property type="entry name" value="PP2Cc"/>
    <property type="match status" value="1"/>
</dbReference>
<dbReference type="AlphaFoldDB" id="A0A9D4THS2"/>
<dbReference type="InterPro" id="IPR036457">
    <property type="entry name" value="PPM-type-like_dom_sf"/>
</dbReference>
<feature type="domain" description="FHA" evidence="2">
    <location>
        <begin position="727"/>
        <end position="778"/>
    </location>
</feature>
<evidence type="ECO:0000313" key="4">
    <source>
        <dbReference type="EMBL" id="KAI3425919.1"/>
    </source>
</evidence>
<dbReference type="PROSITE" id="PS50006">
    <property type="entry name" value="FHA_DOMAIN"/>
    <property type="match status" value="1"/>
</dbReference>
<feature type="domain" description="PPM-type phosphatase" evidence="3">
    <location>
        <begin position="872"/>
        <end position="1145"/>
    </location>
</feature>
<feature type="compositionally biased region" description="Low complexity" evidence="1">
    <location>
        <begin position="97"/>
        <end position="122"/>
    </location>
</feature>
<dbReference type="Pfam" id="PF00498">
    <property type="entry name" value="FHA"/>
    <property type="match status" value="1"/>
</dbReference>
<feature type="region of interest" description="Disordered" evidence="1">
    <location>
        <begin position="199"/>
        <end position="258"/>
    </location>
</feature>
<dbReference type="PANTHER" id="PTHR13832">
    <property type="entry name" value="PROTEIN PHOSPHATASE 2C"/>
    <property type="match status" value="1"/>
</dbReference>
<evidence type="ECO:0000256" key="1">
    <source>
        <dbReference type="SAM" id="MobiDB-lite"/>
    </source>
</evidence>
<reference evidence="4" key="2">
    <citation type="submission" date="2020-11" db="EMBL/GenBank/DDBJ databases">
        <authorList>
            <person name="Cecchin M."/>
            <person name="Marcolungo L."/>
            <person name="Rossato M."/>
            <person name="Girolomoni L."/>
            <person name="Cosentino E."/>
            <person name="Cuine S."/>
            <person name="Li-Beisson Y."/>
            <person name="Delledonne M."/>
            <person name="Ballottari M."/>
        </authorList>
    </citation>
    <scope>NUCLEOTIDE SEQUENCE</scope>
    <source>
        <strain evidence="4">211/11P</strain>
        <tissue evidence="4">Whole cell</tissue>
    </source>
</reference>
<dbReference type="CDD" id="cd00143">
    <property type="entry name" value="PP2Cc"/>
    <property type="match status" value="1"/>
</dbReference>
<dbReference type="Proteomes" id="UP001055712">
    <property type="component" value="Unassembled WGS sequence"/>
</dbReference>
<feature type="region of interest" description="Disordered" evidence="1">
    <location>
        <begin position="97"/>
        <end position="165"/>
    </location>
</feature>
<dbReference type="Gene3D" id="2.60.200.20">
    <property type="match status" value="1"/>
</dbReference>
<dbReference type="PANTHER" id="PTHR13832:SF643">
    <property type="entry name" value="PROTEIN PHOSPHATASE 2C-RELATED"/>
    <property type="match status" value="1"/>
</dbReference>
<evidence type="ECO:0000313" key="5">
    <source>
        <dbReference type="Proteomes" id="UP001055712"/>
    </source>
</evidence>
<dbReference type="SMART" id="SM00240">
    <property type="entry name" value="FHA"/>
    <property type="match status" value="1"/>
</dbReference>
<keyword evidence="5" id="KW-1185">Reference proteome</keyword>
<dbReference type="InterPro" id="IPR000253">
    <property type="entry name" value="FHA_dom"/>
</dbReference>
<reference evidence="4" key="1">
    <citation type="journal article" date="2019" name="Plant J.">
        <title>Chlorella vulgaris genome assembly and annotation reveals the molecular basis for metabolic acclimation to high light conditions.</title>
        <authorList>
            <person name="Cecchin M."/>
            <person name="Marcolungo L."/>
            <person name="Rossato M."/>
            <person name="Girolomoni L."/>
            <person name="Cosentino E."/>
            <person name="Cuine S."/>
            <person name="Li-Beisson Y."/>
            <person name="Delledonne M."/>
            <person name="Ballottari M."/>
        </authorList>
    </citation>
    <scope>NUCLEOTIDE SEQUENCE</scope>
    <source>
        <strain evidence="4">211/11P</strain>
    </source>
</reference>
<feature type="region of interest" description="Disordered" evidence="1">
    <location>
        <begin position="447"/>
        <end position="493"/>
    </location>
</feature>
<dbReference type="PROSITE" id="PS51746">
    <property type="entry name" value="PPM_2"/>
    <property type="match status" value="1"/>
</dbReference>
<evidence type="ECO:0000259" key="2">
    <source>
        <dbReference type="PROSITE" id="PS50006"/>
    </source>
</evidence>
<gene>
    <name evidence="4" type="ORF">D9Q98_007891</name>
</gene>
<organism evidence="4 5">
    <name type="scientific">Chlorella vulgaris</name>
    <name type="common">Green alga</name>
    <dbReference type="NCBI Taxonomy" id="3077"/>
    <lineage>
        <taxon>Eukaryota</taxon>
        <taxon>Viridiplantae</taxon>
        <taxon>Chlorophyta</taxon>
        <taxon>core chlorophytes</taxon>
        <taxon>Trebouxiophyceae</taxon>
        <taxon>Chlorellales</taxon>
        <taxon>Chlorellaceae</taxon>
        <taxon>Chlorella clade</taxon>
        <taxon>Chlorella</taxon>
    </lineage>
</organism>
<dbReference type="SUPFAM" id="SSF81606">
    <property type="entry name" value="PP2C-like"/>
    <property type="match status" value="1"/>
</dbReference>
<dbReference type="GO" id="GO:0004722">
    <property type="term" value="F:protein serine/threonine phosphatase activity"/>
    <property type="evidence" value="ECO:0007669"/>
    <property type="project" value="InterPro"/>
</dbReference>
<evidence type="ECO:0000259" key="3">
    <source>
        <dbReference type="PROSITE" id="PS51746"/>
    </source>
</evidence>
<dbReference type="Pfam" id="PF00481">
    <property type="entry name" value="PP2C"/>
    <property type="match status" value="1"/>
</dbReference>